<protein>
    <submittedName>
        <fullName evidence="1">Exopolysaccharide biosynthesis protein YbjH</fullName>
    </submittedName>
</protein>
<gene>
    <name evidence="1" type="ORF">EDC14_101834</name>
</gene>
<sequence length="205" mass="21964">MKKALLFPVVLLILLATGTAALGAGLLGGTDLMVTPTADTLNSGDVSLGLNFAENDRTYGNLDFGVARDFELGVAVYDNPWDTDLTLRGKYRLLRETASQPALAIGIQDIGADEISPYLVISKTFDGGFRGYLGAGGGSFDGLFAGLSKNFRVTGSQLKQVQLLVEADSHNVNLGTKFMFKEPVSINFGFIDMDRWVLGATLNFN</sequence>
<dbReference type="AlphaFoldDB" id="A0A4R1RFP2"/>
<proteinExistence type="predicted"/>
<evidence type="ECO:0000313" key="1">
    <source>
        <dbReference type="EMBL" id="TCL64736.1"/>
    </source>
</evidence>
<comment type="caution">
    <text evidence="1">The sequence shown here is derived from an EMBL/GenBank/DDBJ whole genome shotgun (WGS) entry which is preliminary data.</text>
</comment>
<reference evidence="1 2" key="1">
    <citation type="submission" date="2019-03" db="EMBL/GenBank/DDBJ databases">
        <title>Genomic Encyclopedia of Type Strains, Phase IV (KMG-IV): sequencing the most valuable type-strain genomes for metagenomic binning, comparative biology and taxonomic classification.</title>
        <authorList>
            <person name="Goeker M."/>
        </authorList>
    </citation>
    <scope>NUCLEOTIDE SEQUENCE [LARGE SCALE GENOMIC DNA]</scope>
    <source>
        <strain evidence="1 2">LX-B</strain>
    </source>
</reference>
<organism evidence="1 2">
    <name type="scientific">Hydrogenispora ethanolica</name>
    <dbReference type="NCBI Taxonomy" id="1082276"/>
    <lineage>
        <taxon>Bacteria</taxon>
        <taxon>Bacillati</taxon>
        <taxon>Bacillota</taxon>
        <taxon>Hydrogenispora</taxon>
    </lineage>
</organism>
<dbReference type="InterPro" id="IPR010344">
    <property type="entry name" value="YbjH"/>
</dbReference>
<dbReference type="Proteomes" id="UP000295008">
    <property type="component" value="Unassembled WGS sequence"/>
</dbReference>
<dbReference type="EMBL" id="SLUN01000018">
    <property type="protein sequence ID" value="TCL64736.1"/>
    <property type="molecule type" value="Genomic_DNA"/>
</dbReference>
<keyword evidence="2" id="KW-1185">Reference proteome</keyword>
<name>A0A4R1RFP2_HYDET</name>
<evidence type="ECO:0000313" key="2">
    <source>
        <dbReference type="Proteomes" id="UP000295008"/>
    </source>
</evidence>
<dbReference type="RefSeq" id="WP_165908036.1">
    <property type="nucleotide sequence ID" value="NZ_SLUN01000018.1"/>
</dbReference>
<dbReference type="Pfam" id="PF06082">
    <property type="entry name" value="YjbH"/>
    <property type="match status" value="1"/>
</dbReference>
<accession>A0A4R1RFP2</accession>